<dbReference type="Pfam" id="PF05899">
    <property type="entry name" value="Cupin_3"/>
    <property type="match status" value="1"/>
</dbReference>
<reference evidence="2" key="1">
    <citation type="submission" date="2021-03" db="EMBL/GenBank/DDBJ databases">
        <title>Leucobacter chromiisoli sp. nov., isolated from chromium-containing soil of chemical plant.</title>
        <authorList>
            <person name="Xu Z."/>
        </authorList>
    </citation>
    <scope>NUCLEOTIDE SEQUENCE</scope>
    <source>
        <strain evidence="2">S27</strain>
    </source>
</reference>
<dbReference type="AlphaFoldDB" id="A0A939MK24"/>
<accession>A0A939MK24</accession>
<comment type="caution">
    <text evidence="2">The sequence shown here is derived from an EMBL/GenBank/DDBJ whole genome shotgun (WGS) entry which is preliminary data.</text>
</comment>
<dbReference type="PANTHER" id="PTHR40943">
    <property type="entry name" value="CYTOPLASMIC PROTEIN-RELATED"/>
    <property type="match status" value="1"/>
</dbReference>
<dbReference type="SUPFAM" id="SSF51182">
    <property type="entry name" value="RmlC-like cupins"/>
    <property type="match status" value="1"/>
</dbReference>
<proteinExistence type="predicted"/>
<dbReference type="Proteomes" id="UP000664382">
    <property type="component" value="Unassembled WGS sequence"/>
</dbReference>
<evidence type="ECO:0000313" key="3">
    <source>
        <dbReference type="Proteomes" id="UP000664382"/>
    </source>
</evidence>
<evidence type="ECO:0000313" key="2">
    <source>
        <dbReference type="EMBL" id="MBO1902414.1"/>
    </source>
</evidence>
<dbReference type="InterPro" id="IPR011051">
    <property type="entry name" value="RmlC_Cupin_sf"/>
</dbReference>
<keyword evidence="3" id="KW-1185">Reference proteome</keyword>
<feature type="domain" description="(S)-ureidoglycine aminohydrolase cupin" evidence="1">
    <location>
        <begin position="43"/>
        <end position="115"/>
    </location>
</feature>
<dbReference type="PANTHER" id="PTHR40943:SF1">
    <property type="entry name" value="CYTOPLASMIC PROTEIN"/>
    <property type="match status" value="1"/>
</dbReference>
<name>A0A939MK24_9MICO</name>
<dbReference type="InterPro" id="IPR008579">
    <property type="entry name" value="UGlyAH_Cupin_dom"/>
</dbReference>
<protein>
    <submittedName>
        <fullName evidence="2">DUF861 domain-containing protein</fullName>
    </submittedName>
</protein>
<dbReference type="EMBL" id="JAGDYM010000011">
    <property type="protein sequence ID" value="MBO1902414.1"/>
    <property type="molecule type" value="Genomic_DNA"/>
</dbReference>
<sequence length="119" mass="13078">MAIISRIADVEDAQKTIEPLQLPLADPLGADIETKTFNLFSTEDDGLHAGTWETEEGVSRWDFAESGEVIYVLGGRMTVQRDGEAPQEVGAGDLAIFPKGWTGTWTVTERLSKVYVIYS</sequence>
<organism evidence="2 3">
    <name type="scientific">Leucobacter weissii</name>
    <dbReference type="NCBI Taxonomy" id="1983706"/>
    <lineage>
        <taxon>Bacteria</taxon>
        <taxon>Bacillati</taxon>
        <taxon>Actinomycetota</taxon>
        <taxon>Actinomycetes</taxon>
        <taxon>Micrococcales</taxon>
        <taxon>Microbacteriaceae</taxon>
        <taxon>Leucobacter</taxon>
    </lineage>
</organism>
<dbReference type="InterPro" id="IPR014710">
    <property type="entry name" value="RmlC-like_jellyroll"/>
</dbReference>
<evidence type="ECO:0000259" key="1">
    <source>
        <dbReference type="Pfam" id="PF05899"/>
    </source>
</evidence>
<gene>
    <name evidence="2" type="ORF">J4H92_10690</name>
</gene>
<dbReference type="Gene3D" id="2.60.120.10">
    <property type="entry name" value="Jelly Rolls"/>
    <property type="match status" value="1"/>
</dbReference>
<dbReference type="RefSeq" id="WP_208098172.1">
    <property type="nucleotide sequence ID" value="NZ_JAGDYM010000011.1"/>
</dbReference>